<reference evidence="9 10" key="1">
    <citation type="submission" date="2018-06" db="EMBL/GenBank/DDBJ databases">
        <authorList>
            <consortium name="Pathogen Informatics"/>
            <person name="Doyle S."/>
        </authorList>
    </citation>
    <scope>NUCLEOTIDE SEQUENCE [LARGE SCALE GENOMIC DNA]</scope>
    <source>
        <strain evidence="9 10">NCTC10684</strain>
    </source>
</reference>
<dbReference type="PANTHER" id="PTHR42781:SF6">
    <property type="entry name" value="SPERMIDINE_PUTRESCINE IMPORT ATP-BINDING PROTEIN POTA"/>
    <property type="match status" value="1"/>
</dbReference>
<dbReference type="EMBL" id="UFSM01000002">
    <property type="protein sequence ID" value="SUY28354.1"/>
    <property type="molecule type" value="Genomic_DNA"/>
</dbReference>
<dbReference type="GO" id="GO:0005524">
    <property type="term" value="F:ATP binding"/>
    <property type="evidence" value="ECO:0007669"/>
    <property type="project" value="UniProtKB-KW"/>
</dbReference>
<keyword evidence="6 7" id="KW-0472">Membrane</keyword>
<feature type="domain" description="ABC transporter" evidence="8">
    <location>
        <begin position="29"/>
        <end position="259"/>
    </location>
</feature>
<organism evidence="9 10">
    <name type="scientific">Aminobacter aminovorans</name>
    <name type="common">Chelatobacter heintzii</name>
    <dbReference type="NCBI Taxonomy" id="83263"/>
    <lineage>
        <taxon>Bacteria</taxon>
        <taxon>Pseudomonadati</taxon>
        <taxon>Pseudomonadota</taxon>
        <taxon>Alphaproteobacteria</taxon>
        <taxon>Hyphomicrobiales</taxon>
        <taxon>Phyllobacteriaceae</taxon>
        <taxon>Aminobacter</taxon>
    </lineage>
</organism>
<comment type="subunit">
    <text evidence="7">The complex is composed of two ATP-binding proteins (PotA), two transmembrane proteins (PotB and PotC) and a solute-binding protein (PotD).</text>
</comment>
<dbReference type="GO" id="GO:0043190">
    <property type="term" value="C:ATP-binding cassette (ABC) transporter complex"/>
    <property type="evidence" value="ECO:0007669"/>
    <property type="project" value="InterPro"/>
</dbReference>
<dbReference type="SMART" id="SM00382">
    <property type="entry name" value="AAA"/>
    <property type="match status" value="1"/>
</dbReference>
<keyword evidence="2 7" id="KW-1003">Cell membrane</keyword>
<dbReference type="SUPFAM" id="SSF50331">
    <property type="entry name" value="MOP-like"/>
    <property type="match status" value="1"/>
</dbReference>
<comment type="function">
    <text evidence="7">Part of the ABC transporter complex PotABCD involved in spermidine/putrescine import. Responsible for energy coupling to the transport system.</text>
</comment>
<keyword evidence="4 7" id="KW-0067">ATP-binding</keyword>
<evidence type="ECO:0000256" key="6">
    <source>
        <dbReference type="ARBA" id="ARBA00023136"/>
    </source>
</evidence>
<comment type="similarity">
    <text evidence="7">Belongs to the ABC transporter superfamily. Spermidine/putrescine importer (TC 3.A.1.11.1) family.</text>
</comment>
<dbReference type="GO" id="GO:0015697">
    <property type="term" value="P:quaternary ammonium group transport"/>
    <property type="evidence" value="ECO:0007669"/>
    <property type="project" value="UniProtKB-ARBA"/>
</dbReference>
<evidence type="ECO:0000313" key="10">
    <source>
        <dbReference type="Proteomes" id="UP000254701"/>
    </source>
</evidence>
<sequence>MGCGFPLCLPGIAEGGVNACCEGHLSAFINLERISKSFGSFKVVDELDLEIAQGEFLSLLGPSGSGKTTILMMLAGFVEQTSGAIKLQGQRIDHLPAHRRNMGVVFQNYALFPHMTVAENVAFPLIMRGMPKAEAAERVARAIDMVQLTHIKDRKPAQLSGGQQQRVALTRALVFEPSVVLMDEPLGALDKQLREHMQFELRELHRRLGLTIVFVTHDQGEALTMSNRIAVFNAGRIEQLASPEAIYDRPETRFVAEFIGETNMFAGKVEARDGERAKIRLDAGPMVEANLTSEFASGAGALVSVRPERVRLAETSNAANAIPVKVLDTVYQGDHLRVRLVGSGVEMVAKLERTARAWAVGAEAFATFDPDECTVIAP</sequence>
<dbReference type="InterPro" id="IPR013611">
    <property type="entry name" value="Transp-assoc_OB_typ2"/>
</dbReference>
<dbReference type="GO" id="GO:0015417">
    <property type="term" value="F:ABC-type polyamine transporter activity"/>
    <property type="evidence" value="ECO:0007669"/>
    <property type="project" value="UniProtKB-EC"/>
</dbReference>
<evidence type="ECO:0000259" key="8">
    <source>
        <dbReference type="PROSITE" id="PS50893"/>
    </source>
</evidence>
<keyword evidence="1 7" id="KW-0813">Transport</keyword>
<keyword evidence="3 7" id="KW-0547">Nucleotide-binding</keyword>
<dbReference type="PROSITE" id="PS50893">
    <property type="entry name" value="ABC_TRANSPORTER_2"/>
    <property type="match status" value="1"/>
</dbReference>
<evidence type="ECO:0000313" key="9">
    <source>
        <dbReference type="EMBL" id="SUY28354.1"/>
    </source>
</evidence>
<name>A0A381ILT3_AMIAI</name>
<protein>
    <recommendedName>
        <fullName evidence="7">Spermidine/putrescine import ATP-binding protein PotA</fullName>
        <ecNumber evidence="7">7.6.2.11</ecNumber>
    </recommendedName>
</protein>
<evidence type="ECO:0000256" key="2">
    <source>
        <dbReference type="ARBA" id="ARBA00022475"/>
    </source>
</evidence>
<dbReference type="Proteomes" id="UP000254701">
    <property type="component" value="Unassembled WGS sequence"/>
</dbReference>
<evidence type="ECO:0000256" key="1">
    <source>
        <dbReference type="ARBA" id="ARBA00022448"/>
    </source>
</evidence>
<keyword evidence="9" id="KW-0378">Hydrolase</keyword>
<evidence type="ECO:0000256" key="3">
    <source>
        <dbReference type="ARBA" id="ARBA00022741"/>
    </source>
</evidence>
<evidence type="ECO:0000256" key="4">
    <source>
        <dbReference type="ARBA" id="ARBA00022840"/>
    </source>
</evidence>
<dbReference type="InterPro" id="IPR008995">
    <property type="entry name" value="Mo/tungstate-bd_C_term_dom"/>
</dbReference>
<keyword evidence="5 7" id="KW-1278">Translocase</keyword>
<dbReference type="Gene3D" id="3.40.50.300">
    <property type="entry name" value="P-loop containing nucleotide triphosphate hydrolases"/>
    <property type="match status" value="1"/>
</dbReference>
<dbReference type="InterPro" id="IPR003439">
    <property type="entry name" value="ABC_transporter-like_ATP-bd"/>
</dbReference>
<accession>A0A381ILT3</accession>
<dbReference type="GO" id="GO:0016887">
    <property type="term" value="F:ATP hydrolysis activity"/>
    <property type="evidence" value="ECO:0007669"/>
    <property type="project" value="InterPro"/>
</dbReference>
<gene>
    <name evidence="9" type="primary">potA_9</name>
    <name evidence="7" type="synonym">potA</name>
    <name evidence="9" type="ORF">NCTC10684_05104</name>
</gene>
<dbReference type="InterPro" id="IPR005893">
    <property type="entry name" value="PotA-like"/>
</dbReference>
<comment type="catalytic activity">
    <reaction evidence="7">
        <text>ATP + H2O + polyamine-[polyamine-binding protein]Side 1 = ADP + phosphate + polyamineSide 2 + [polyamine-binding protein]Side 1.</text>
        <dbReference type="EC" id="7.6.2.11"/>
    </reaction>
</comment>
<dbReference type="Pfam" id="PF00005">
    <property type="entry name" value="ABC_tran"/>
    <property type="match status" value="1"/>
</dbReference>
<dbReference type="NCBIfam" id="TIGR01187">
    <property type="entry name" value="potA"/>
    <property type="match status" value="1"/>
</dbReference>
<dbReference type="SUPFAM" id="SSF52540">
    <property type="entry name" value="P-loop containing nucleoside triphosphate hydrolases"/>
    <property type="match status" value="1"/>
</dbReference>
<dbReference type="InterPro" id="IPR050093">
    <property type="entry name" value="ABC_SmlMolc_Importer"/>
</dbReference>
<dbReference type="AlphaFoldDB" id="A0A381ILT3"/>
<dbReference type="InterPro" id="IPR027417">
    <property type="entry name" value="P-loop_NTPase"/>
</dbReference>
<dbReference type="InterPro" id="IPR003593">
    <property type="entry name" value="AAA+_ATPase"/>
</dbReference>
<evidence type="ECO:0000256" key="7">
    <source>
        <dbReference type="RuleBase" id="RU364083"/>
    </source>
</evidence>
<evidence type="ECO:0000256" key="5">
    <source>
        <dbReference type="ARBA" id="ARBA00022967"/>
    </source>
</evidence>
<dbReference type="FunFam" id="3.40.50.300:FF:000425">
    <property type="entry name" value="Probable ABC transporter, ATP-binding subunit"/>
    <property type="match status" value="1"/>
</dbReference>
<dbReference type="PANTHER" id="PTHR42781">
    <property type="entry name" value="SPERMIDINE/PUTRESCINE IMPORT ATP-BINDING PROTEIN POTA"/>
    <property type="match status" value="1"/>
</dbReference>
<proteinExistence type="inferred from homology"/>
<dbReference type="EC" id="7.6.2.11" evidence="7"/>
<dbReference type="Gene3D" id="2.40.50.100">
    <property type="match status" value="1"/>
</dbReference>
<dbReference type="Pfam" id="PF08402">
    <property type="entry name" value="TOBE_2"/>
    <property type="match status" value="1"/>
</dbReference>